<gene>
    <name evidence="1" type="ORF">BKA59DRAFT_474021</name>
</gene>
<reference evidence="1" key="1">
    <citation type="journal article" date="2021" name="Nat. Commun.">
        <title>Genetic determinants of endophytism in the Arabidopsis root mycobiome.</title>
        <authorList>
            <person name="Mesny F."/>
            <person name="Miyauchi S."/>
            <person name="Thiergart T."/>
            <person name="Pickel B."/>
            <person name="Atanasova L."/>
            <person name="Karlsson M."/>
            <person name="Huettel B."/>
            <person name="Barry K.W."/>
            <person name="Haridas S."/>
            <person name="Chen C."/>
            <person name="Bauer D."/>
            <person name="Andreopoulos W."/>
            <person name="Pangilinan J."/>
            <person name="LaButti K."/>
            <person name="Riley R."/>
            <person name="Lipzen A."/>
            <person name="Clum A."/>
            <person name="Drula E."/>
            <person name="Henrissat B."/>
            <person name="Kohler A."/>
            <person name="Grigoriev I.V."/>
            <person name="Martin F.M."/>
            <person name="Hacquard S."/>
        </authorList>
    </citation>
    <scope>NUCLEOTIDE SEQUENCE</scope>
    <source>
        <strain evidence="1">MPI-SDFR-AT-0068</strain>
    </source>
</reference>
<dbReference type="EMBL" id="JAGPXF010000003">
    <property type="protein sequence ID" value="KAH7252205.1"/>
    <property type="molecule type" value="Genomic_DNA"/>
</dbReference>
<organism evidence="1 2">
    <name type="scientific">Fusarium tricinctum</name>
    <dbReference type="NCBI Taxonomy" id="61284"/>
    <lineage>
        <taxon>Eukaryota</taxon>
        <taxon>Fungi</taxon>
        <taxon>Dikarya</taxon>
        <taxon>Ascomycota</taxon>
        <taxon>Pezizomycotina</taxon>
        <taxon>Sordariomycetes</taxon>
        <taxon>Hypocreomycetidae</taxon>
        <taxon>Hypocreales</taxon>
        <taxon>Nectriaceae</taxon>
        <taxon>Fusarium</taxon>
        <taxon>Fusarium tricinctum species complex</taxon>
    </lineage>
</organism>
<evidence type="ECO:0000313" key="1">
    <source>
        <dbReference type="EMBL" id="KAH7252205.1"/>
    </source>
</evidence>
<evidence type="ECO:0000313" key="2">
    <source>
        <dbReference type="Proteomes" id="UP000813427"/>
    </source>
</evidence>
<sequence length="396" mass="44805">MNRSLISAFRPLASSRVPIARCVPQYRHFSATSRQSLSAVFAETENPELNQILTQIQEKIILPAYLPEAQRKLIHNKKKSDYIQRNPVVIELDGLEHTFKTIDRFTDIPNADKAYQEATKLMKTKEEWDNLGTLLAGYKKAGIRLKRRQYDSAIRRAGQHQQPYAIIECAKQASKTGFLLNNTSSVVLLLASTNIRIVKPTGEESEVQEALKWNQLVWDLIQRPEHLRDAASPREQPHFNPAIRGLILYAQTSAVKEQQAAEASVEHLIRDVRDNVEFIASAWKDQLSEPLTKSPYLNYVNARAESLSPQHMQHIAPYFYVQLVAQNIRGIELAQEIIGDDASDLTPVREALEQNLETFIRADVSVGGKRNKAGWGLAYEDVTGRKPNWADALSSE</sequence>
<comment type="caution">
    <text evidence="1">The sequence shown here is derived from an EMBL/GenBank/DDBJ whole genome shotgun (WGS) entry which is preliminary data.</text>
</comment>
<protein>
    <submittedName>
        <fullName evidence="1">Uncharacterized protein</fullName>
    </submittedName>
</protein>
<proteinExistence type="predicted"/>
<keyword evidence="2" id="KW-1185">Reference proteome</keyword>
<dbReference type="Proteomes" id="UP000813427">
    <property type="component" value="Unassembled WGS sequence"/>
</dbReference>
<accession>A0A8K0S182</accession>
<dbReference type="AlphaFoldDB" id="A0A8K0S182"/>
<name>A0A8K0S182_9HYPO</name>
<dbReference type="OrthoDB" id="5405126at2759"/>